<dbReference type="SUPFAM" id="SSF49468">
    <property type="entry name" value="VHL"/>
    <property type="match status" value="1"/>
</dbReference>
<proteinExistence type="predicted"/>
<dbReference type="InterPro" id="IPR037140">
    <property type="entry name" value="VHL_beta_dom_sf"/>
</dbReference>
<sequence length="169" mass="19233">MNNDQRVRSRNDDIPVTINFINESSWKALLLWCDYEGRRVLYASIGAGRSCSLFSFLTHPWLAVDSTSFYPMPLHVTTRKEPSNALDITPIDSPSVFTPIEQYISPQTPGLICVSIQLPVLSLAELCKRRVQTVYAPEHIRQLDLPHFLINSLLRPLAVPWDRLATNRS</sequence>
<dbReference type="AlphaFoldDB" id="A0A5J4NE33"/>
<dbReference type="InterPro" id="IPR037139">
    <property type="entry name" value="VHL_alpha_dom_sf"/>
</dbReference>
<protein>
    <submittedName>
        <fullName evidence="2">von Hippel-Lindau disease tumor supressor</fullName>
    </submittedName>
</protein>
<dbReference type="Pfam" id="PF01847">
    <property type="entry name" value="VHL"/>
    <property type="match status" value="1"/>
</dbReference>
<evidence type="ECO:0000313" key="3">
    <source>
        <dbReference type="Proteomes" id="UP000324629"/>
    </source>
</evidence>
<name>A0A5J4NE33_9TREM</name>
<dbReference type="Proteomes" id="UP000324629">
    <property type="component" value="Unassembled WGS sequence"/>
</dbReference>
<evidence type="ECO:0000259" key="1">
    <source>
        <dbReference type="Pfam" id="PF01847"/>
    </source>
</evidence>
<comment type="caution">
    <text evidence="2">The sequence shown here is derived from an EMBL/GenBank/DDBJ whole genome shotgun (WGS) entry which is preliminary data.</text>
</comment>
<evidence type="ECO:0000313" key="2">
    <source>
        <dbReference type="EMBL" id="KAA3673724.1"/>
    </source>
</evidence>
<dbReference type="Gene3D" id="1.10.750.10">
    <property type="entry name" value="von Hippel-Lindau disease tumour suppressor, alpha domain"/>
    <property type="match status" value="1"/>
</dbReference>
<gene>
    <name evidence="2" type="ORF">DEA37_0009830</name>
</gene>
<feature type="domain" description="von Hippel-Lindau disease tumour suppressor beta" evidence="1">
    <location>
        <begin position="7"/>
        <end position="68"/>
    </location>
</feature>
<dbReference type="InterPro" id="IPR036208">
    <property type="entry name" value="VHL_sf"/>
</dbReference>
<dbReference type="EMBL" id="QNGE01003690">
    <property type="protein sequence ID" value="KAA3673724.1"/>
    <property type="molecule type" value="Genomic_DNA"/>
</dbReference>
<accession>A0A5J4NE33</accession>
<dbReference type="Gene3D" id="2.60.40.780">
    <property type="entry name" value="von Hippel-Lindau disease tumour suppressor, beta domain"/>
    <property type="match status" value="1"/>
</dbReference>
<keyword evidence="3" id="KW-1185">Reference proteome</keyword>
<organism evidence="2 3">
    <name type="scientific">Paragonimus westermani</name>
    <dbReference type="NCBI Taxonomy" id="34504"/>
    <lineage>
        <taxon>Eukaryota</taxon>
        <taxon>Metazoa</taxon>
        <taxon>Spiralia</taxon>
        <taxon>Lophotrochozoa</taxon>
        <taxon>Platyhelminthes</taxon>
        <taxon>Trematoda</taxon>
        <taxon>Digenea</taxon>
        <taxon>Plagiorchiida</taxon>
        <taxon>Troglotremata</taxon>
        <taxon>Troglotrematidae</taxon>
        <taxon>Paragonimus</taxon>
    </lineage>
</organism>
<dbReference type="InterPro" id="IPR024053">
    <property type="entry name" value="VHL_beta_dom"/>
</dbReference>
<reference evidence="2 3" key="1">
    <citation type="journal article" date="2019" name="Gigascience">
        <title>Whole-genome sequence of the oriental lung fluke Paragonimus westermani.</title>
        <authorList>
            <person name="Oey H."/>
            <person name="Zakrzewski M."/>
            <person name="Narain K."/>
            <person name="Devi K.R."/>
            <person name="Agatsuma T."/>
            <person name="Nawaratna S."/>
            <person name="Gobert G.N."/>
            <person name="Jones M.K."/>
            <person name="Ragan M.A."/>
            <person name="McManus D.P."/>
            <person name="Krause L."/>
        </authorList>
    </citation>
    <scope>NUCLEOTIDE SEQUENCE [LARGE SCALE GENOMIC DNA]</scope>
    <source>
        <strain evidence="2 3">IND2009</strain>
    </source>
</reference>